<dbReference type="AlphaFoldDB" id="T0Q4L0"/>
<dbReference type="InterPro" id="IPR017853">
    <property type="entry name" value="GH"/>
</dbReference>
<dbReference type="InterPro" id="IPR001223">
    <property type="entry name" value="Glyco_hydro18_cat"/>
</dbReference>
<dbReference type="GO" id="GO:0008061">
    <property type="term" value="F:chitin binding"/>
    <property type="evidence" value="ECO:0007669"/>
    <property type="project" value="InterPro"/>
</dbReference>
<keyword evidence="2 3" id="KW-0326">Glycosidase</keyword>
<dbReference type="SUPFAM" id="SSF51445">
    <property type="entry name" value="(Trans)glycosidases"/>
    <property type="match status" value="1"/>
</dbReference>
<evidence type="ECO:0000256" key="1">
    <source>
        <dbReference type="ARBA" id="ARBA00022801"/>
    </source>
</evidence>
<dbReference type="Pfam" id="PF00704">
    <property type="entry name" value="Glyco_hydro_18"/>
    <property type="match status" value="1"/>
</dbReference>
<dbReference type="STRING" id="1156394.T0Q4L0"/>
<accession>T0Q4L0</accession>
<evidence type="ECO:0000256" key="2">
    <source>
        <dbReference type="ARBA" id="ARBA00023295"/>
    </source>
</evidence>
<dbReference type="InterPro" id="IPR001579">
    <property type="entry name" value="Glyco_hydro_18_chit_AS"/>
</dbReference>
<name>T0Q4L0_SAPDV</name>
<dbReference type="Proteomes" id="UP000030762">
    <property type="component" value="Unassembled WGS sequence"/>
</dbReference>
<dbReference type="GO" id="GO:0004553">
    <property type="term" value="F:hydrolase activity, hydrolyzing O-glycosyl compounds"/>
    <property type="evidence" value="ECO:0007669"/>
    <property type="project" value="InterPro"/>
</dbReference>
<sequence length="445" mass="49929">MASGLNPTSSSSSQGDTPTYGRLTAAELIGSCPVLAEGGTMLEDPAPFKPTVRHMWPLLPGLAIVGAFAYLVSIIITDNCVDLTISEVTYRDNNILGEQCRAVEREVPWRELTRKLRRCRRHEYYDPLHDDCQRCPATTPHDRVFAVFWETQKDCARLVEEVNTKYVTHVYWAFATLSMTGEVSQSLQFWNDEAIMNCMAELRMRCIKQLISIGGAESRDSFYALRDEKSLELFTRTSLSVVKKFDFDGIDMDDESGNQPQASFKWKETQAPVVYKYLSALRKGMDAMQAPDEPRYLLTWDEFPTSLDGQEGGYVGCSLVSDGGWFRCYDKKITPLLDWVNIMLYNIPSTDGYEAMMSRRIPQNWVPAIGADKLIIGACSSLGCVEPVPPPGQSYKNAYNGSALYKGAMLWSATNDVLYDGGHTMRTMGQAGNYGVRMPFRPLDV</sequence>
<organism evidence="6 7">
    <name type="scientific">Saprolegnia diclina (strain VS20)</name>
    <dbReference type="NCBI Taxonomy" id="1156394"/>
    <lineage>
        <taxon>Eukaryota</taxon>
        <taxon>Sar</taxon>
        <taxon>Stramenopiles</taxon>
        <taxon>Oomycota</taxon>
        <taxon>Saprolegniomycetes</taxon>
        <taxon>Saprolegniales</taxon>
        <taxon>Saprolegniaceae</taxon>
        <taxon>Saprolegnia</taxon>
    </lineage>
</organism>
<dbReference type="VEuPathDB" id="FungiDB:SDRG_12770"/>
<evidence type="ECO:0000313" key="7">
    <source>
        <dbReference type="Proteomes" id="UP000030762"/>
    </source>
</evidence>
<protein>
    <recommendedName>
        <fullName evidence="5">GH18 domain-containing protein</fullName>
    </recommendedName>
</protein>
<dbReference type="EMBL" id="JH767183">
    <property type="protein sequence ID" value="EQC29521.1"/>
    <property type="molecule type" value="Genomic_DNA"/>
</dbReference>
<comment type="similarity">
    <text evidence="4">Belongs to the glycosyl hydrolase 18 family.</text>
</comment>
<dbReference type="GeneID" id="19953497"/>
<proteinExistence type="inferred from homology"/>
<reference evidence="6 7" key="1">
    <citation type="submission" date="2012-04" db="EMBL/GenBank/DDBJ databases">
        <title>The Genome Sequence of Saprolegnia declina VS20.</title>
        <authorList>
            <consortium name="The Broad Institute Genome Sequencing Platform"/>
            <person name="Russ C."/>
            <person name="Nusbaum C."/>
            <person name="Tyler B."/>
            <person name="van West P."/>
            <person name="Dieguez-Uribeondo J."/>
            <person name="de Bruijn I."/>
            <person name="Tripathy S."/>
            <person name="Jiang R."/>
            <person name="Young S.K."/>
            <person name="Zeng Q."/>
            <person name="Gargeya S."/>
            <person name="Fitzgerald M."/>
            <person name="Haas B."/>
            <person name="Abouelleil A."/>
            <person name="Alvarado L."/>
            <person name="Arachchi H.M."/>
            <person name="Berlin A."/>
            <person name="Chapman S.B."/>
            <person name="Goldberg J."/>
            <person name="Griggs A."/>
            <person name="Gujja S."/>
            <person name="Hansen M."/>
            <person name="Howarth C."/>
            <person name="Imamovic A."/>
            <person name="Larimer J."/>
            <person name="McCowen C."/>
            <person name="Montmayeur A."/>
            <person name="Murphy C."/>
            <person name="Neiman D."/>
            <person name="Pearson M."/>
            <person name="Priest M."/>
            <person name="Roberts A."/>
            <person name="Saif S."/>
            <person name="Shea T."/>
            <person name="Sisk P."/>
            <person name="Sykes S."/>
            <person name="Wortman J."/>
            <person name="Nusbaum C."/>
            <person name="Birren B."/>
        </authorList>
    </citation>
    <scope>NUCLEOTIDE SEQUENCE [LARGE SCALE GENOMIC DNA]</scope>
    <source>
        <strain evidence="6 7">VS20</strain>
    </source>
</reference>
<evidence type="ECO:0000256" key="3">
    <source>
        <dbReference type="RuleBase" id="RU000489"/>
    </source>
</evidence>
<gene>
    <name evidence="6" type="ORF">SDRG_12770</name>
</gene>
<dbReference type="InParanoid" id="T0Q4L0"/>
<evidence type="ECO:0000256" key="4">
    <source>
        <dbReference type="RuleBase" id="RU004453"/>
    </source>
</evidence>
<keyword evidence="7" id="KW-1185">Reference proteome</keyword>
<dbReference type="Gene3D" id="3.20.20.80">
    <property type="entry name" value="Glycosidases"/>
    <property type="match status" value="1"/>
</dbReference>
<dbReference type="SMART" id="SM00636">
    <property type="entry name" value="Glyco_18"/>
    <property type="match status" value="1"/>
</dbReference>
<dbReference type="OMA" id="WSATNDV"/>
<dbReference type="InterPro" id="IPR011583">
    <property type="entry name" value="Chitinase_II/V-like_cat"/>
</dbReference>
<keyword evidence="1 3" id="KW-0378">Hydrolase</keyword>
<dbReference type="OrthoDB" id="76388at2759"/>
<feature type="domain" description="GH18" evidence="5">
    <location>
        <begin position="143"/>
        <end position="445"/>
    </location>
</feature>
<dbReference type="PROSITE" id="PS51910">
    <property type="entry name" value="GH18_2"/>
    <property type="match status" value="1"/>
</dbReference>
<dbReference type="RefSeq" id="XP_008617073.1">
    <property type="nucleotide sequence ID" value="XM_008618851.1"/>
</dbReference>
<evidence type="ECO:0000259" key="5">
    <source>
        <dbReference type="PROSITE" id="PS51910"/>
    </source>
</evidence>
<dbReference type="PROSITE" id="PS01095">
    <property type="entry name" value="GH18_1"/>
    <property type="match status" value="1"/>
</dbReference>
<dbReference type="GO" id="GO:0005975">
    <property type="term" value="P:carbohydrate metabolic process"/>
    <property type="evidence" value="ECO:0007669"/>
    <property type="project" value="InterPro"/>
</dbReference>
<evidence type="ECO:0000313" key="6">
    <source>
        <dbReference type="EMBL" id="EQC29521.1"/>
    </source>
</evidence>